<gene>
    <name evidence="6" type="ORF">FLJC2902T_06140</name>
</gene>
<reference evidence="6 7" key="1">
    <citation type="submission" date="2013-08" db="EMBL/GenBank/DDBJ databases">
        <title>Flavobacterium limnosediminis JC2902 genome sequencing.</title>
        <authorList>
            <person name="Lee K."/>
            <person name="Yi H."/>
            <person name="Park S."/>
            <person name="Chun J."/>
        </authorList>
    </citation>
    <scope>NUCLEOTIDE SEQUENCE [LARGE SCALE GENOMIC DNA]</scope>
    <source>
        <strain evidence="6 7">JC2902</strain>
    </source>
</reference>
<dbReference type="InterPro" id="IPR009050">
    <property type="entry name" value="Globin-like_sf"/>
</dbReference>
<evidence type="ECO:0000313" key="6">
    <source>
        <dbReference type="EMBL" id="ESU29220.1"/>
    </source>
</evidence>
<keyword evidence="4 5" id="KW-0408">Iron</keyword>
<dbReference type="PATRIC" id="fig|1341181.4.peg.610"/>
<sequence>MKMKKDIKNRKDIEKLVDAFYEKVKTDTEIGYLFNDVAQVNWDDHLPKMYDFWENILFCNGNYNGNPMVVHKELHQKSTMTQHHFHHWTTLFKATVDELFAGKKSEEIKERAFNIAYALMAKTLYQY</sequence>
<keyword evidence="2 5" id="KW-0349">Heme</keyword>
<keyword evidence="7" id="KW-1185">Reference proteome</keyword>
<dbReference type="GO" id="GO:0020037">
    <property type="term" value="F:heme binding"/>
    <property type="evidence" value="ECO:0007669"/>
    <property type="project" value="InterPro"/>
</dbReference>
<dbReference type="Proteomes" id="UP000018004">
    <property type="component" value="Unassembled WGS sequence"/>
</dbReference>
<dbReference type="InterPro" id="IPR012292">
    <property type="entry name" value="Globin/Proto"/>
</dbReference>
<organism evidence="6 7">
    <name type="scientific">Flavobacterium limnosediminis JC2902</name>
    <dbReference type="NCBI Taxonomy" id="1341181"/>
    <lineage>
        <taxon>Bacteria</taxon>
        <taxon>Pseudomonadati</taxon>
        <taxon>Bacteroidota</taxon>
        <taxon>Flavobacteriia</taxon>
        <taxon>Flavobacteriales</taxon>
        <taxon>Flavobacteriaceae</taxon>
        <taxon>Flavobacterium</taxon>
    </lineage>
</organism>
<dbReference type="EMBL" id="AVGG01000002">
    <property type="protein sequence ID" value="ESU29220.1"/>
    <property type="molecule type" value="Genomic_DNA"/>
</dbReference>
<comment type="caution">
    <text evidence="6">The sequence shown here is derived from an EMBL/GenBank/DDBJ whole genome shotgun (WGS) entry which is preliminary data.</text>
</comment>
<dbReference type="InterPro" id="IPR001486">
    <property type="entry name" value="Hemoglobin_trunc"/>
</dbReference>
<evidence type="ECO:0000256" key="1">
    <source>
        <dbReference type="ARBA" id="ARBA00022448"/>
    </source>
</evidence>
<evidence type="ECO:0000256" key="3">
    <source>
        <dbReference type="ARBA" id="ARBA00022723"/>
    </source>
</evidence>
<keyword evidence="3 5" id="KW-0479">Metal-binding</keyword>
<evidence type="ECO:0000256" key="4">
    <source>
        <dbReference type="ARBA" id="ARBA00023004"/>
    </source>
</evidence>
<dbReference type="GO" id="GO:0046872">
    <property type="term" value="F:metal ion binding"/>
    <property type="evidence" value="ECO:0007669"/>
    <property type="project" value="UniProtKB-KW"/>
</dbReference>
<protein>
    <recommendedName>
        <fullName evidence="8">Hemoglobin</fullName>
    </recommendedName>
</protein>
<accession>V6SXV2</accession>
<proteinExistence type="predicted"/>
<dbReference type="CDD" id="cd08916">
    <property type="entry name" value="TrHb3_P"/>
    <property type="match status" value="1"/>
</dbReference>
<evidence type="ECO:0000313" key="7">
    <source>
        <dbReference type="Proteomes" id="UP000018004"/>
    </source>
</evidence>
<dbReference type="Gene3D" id="1.10.490.10">
    <property type="entry name" value="Globins"/>
    <property type="match status" value="1"/>
</dbReference>
<name>V6SXV2_9FLAO</name>
<dbReference type="AlphaFoldDB" id="V6SXV2"/>
<evidence type="ECO:0000256" key="2">
    <source>
        <dbReference type="ARBA" id="ARBA00022617"/>
    </source>
</evidence>
<dbReference type="GO" id="GO:0019825">
    <property type="term" value="F:oxygen binding"/>
    <property type="evidence" value="ECO:0007669"/>
    <property type="project" value="InterPro"/>
</dbReference>
<dbReference type="eggNOG" id="COG2346">
    <property type="taxonomic scope" value="Bacteria"/>
</dbReference>
<evidence type="ECO:0008006" key="8">
    <source>
        <dbReference type="Google" id="ProtNLM"/>
    </source>
</evidence>
<evidence type="ECO:0000256" key="5">
    <source>
        <dbReference type="PIRSR" id="PIRSR601486-1"/>
    </source>
</evidence>
<feature type="binding site" description="distal binding residue" evidence="5">
    <location>
        <position position="71"/>
    </location>
    <ligand>
        <name>heme</name>
        <dbReference type="ChEBI" id="CHEBI:30413"/>
    </ligand>
    <ligandPart>
        <name>Fe</name>
        <dbReference type="ChEBI" id="CHEBI:18248"/>
    </ligandPart>
</feature>
<dbReference type="Pfam" id="PF01152">
    <property type="entry name" value="Bac_globin"/>
    <property type="match status" value="1"/>
</dbReference>
<dbReference type="SUPFAM" id="SSF46458">
    <property type="entry name" value="Globin-like"/>
    <property type="match status" value="1"/>
</dbReference>
<keyword evidence="1" id="KW-0813">Transport</keyword>